<comment type="catalytic activity">
    <reaction evidence="6">
        <text>1D-myo-inositol 1,4-bisphosphate + H2O = 1D-myo-inositol 4-phosphate + phosphate</text>
        <dbReference type="Rhea" id="RHEA:15553"/>
        <dbReference type="ChEBI" id="CHEBI:15377"/>
        <dbReference type="ChEBI" id="CHEBI:43474"/>
        <dbReference type="ChEBI" id="CHEBI:58282"/>
        <dbReference type="ChEBI" id="CHEBI:58469"/>
        <dbReference type="EC" id="3.1.3.57"/>
    </reaction>
    <physiologicalReaction direction="left-to-right" evidence="6">
        <dbReference type="Rhea" id="RHEA:15554"/>
    </physiologicalReaction>
</comment>
<dbReference type="InterPro" id="IPR020583">
    <property type="entry name" value="Inositol_monoP_metal-BS"/>
</dbReference>
<dbReference type="Proteomes" id="UP000695022">
    <property type="component" value="Unplaced"/>
</dbReference>
<dbReference type="SUPFAM" id="SSF56655">
    <property type="entry name" value="Carbohydrate phosphatase"/>
    <property type="match status" value="1"/>
</dbReference>
<dbReference type="Pfam" id="PF00459">
    <property type="entry name" value="Inositol_P"/>
    <property type="match status" value="1"/>
</dbReference>
<evidence type="ECO:0000256" key="4">
    <source>
        <dbReference type="ARBA" id="ARBA00022842"/>
    </source>
</evidence>
<dbReference type="PANTHER" id="PTHR43028:SF3">
    <property type="entry name" value="INOSITOL POLYPHOSPHATE 1-PHOSPHATASE"/>
    <property type="match status" value="1"/>
</dbReference>
<dbReference type="Gene3D" id="3.30.540.10">
    <property type="entry name" value="Fructose-1,6-Bisphosphatase, subunit A, domain 1"/>
    <property type="match status" value="1"/>
</dbReference>
<dbReference type="InterPro" id="IPR000760">
    <property type="entry name" value="Inositol_monophosphatase-like"/>
</dbReference>
<evidence type="ECO:0000313" key="8">
    <source>
        <dbReference type="Proteomes" id="UP000695022"/>
    </source>
</evidence>
<comment type="similarity">
    <text evidence="1">Belongs to the inositol monophosphatase superfamily.</text>
</comment>
<evidence type="ECO:0000313" key="9">
    <source>
        <dbReference type="RefSeq" id="XP_014662184.1"/>
    </source>
</evidence>
<keyword evidence="3" id="KW-0479">Metal-binding</keyword>
<evidence type="ECO:0000256" key="5">
    <source>
        <dbReference type="ARBA" id="ARBA00044465"/>
    </source>
</evidence>
<dbReference type="PROSITE" id="PS00629">
    <property type="entry name" value="IMP_1"/>
    <property type="match status" value="1"/>
</dbReference>
<keyword evidence="4" id="KW-0460">Magnesium</keyword>
<evidence type="ECO:0000256" key="2">
    <source>
        <dbReference type="ARBA" id="ARBA00022671"/>
    </source>
</evidence>
<name>A0ABM1DQG3_PRICU</name>
<protein>
    <recommendedName>
        <fullName evidence="7">inositol-1,4-bisphosphate 1-phosphatase</fullName>
        <ecNumber evidence="7">3.1.3.57</ecNumber>
    </recommendedName>
</protein>
<reference evidence="9" key="1">
    <citation type="submission" date="2025-08" db="UniProtKB">
        <authorList>
            <consortium name="RefSeq"/>
        </authorList>
    </citation>
    <scope>IDENTIFICATION</scope>
</reference>
<dbReference type="InterPro" id="IPR050725">
    <property type="entry name" value="CysQ/Inositol_MonoPase"/>
</dbReference>
<dbReference type="InterPro" id="IPR044897">
    <property type="entry name" value="INPP1_dom_1"/>
</dbReference>
<dbReference type="PANTHER" id="PTHR43028">
    <property type="entry name" value="3'(2'),5'-BISPHOSPHATE NUCLEOTIDASE 1"/>
    <property type="match status" value="1"/>
</dbReference>
<keyword evidence="2" id="KW-0452">Lithium</keyword>
<evidence type="ECO:0000256" key="1">
    <source>
        <dbReference type="ARBA" id="ARBA00009759"/>
    </source>
</evidence>
<dbReference type="Gene3D" id="4.10.460.10">
    <property type="entry name" value="Inositol Polyphosphate 1-phosphatase, domain 1"/>
    <property type="match status" value="1"/>
</dbReference>
<gene>
    <name evidence="9" type="primary">LOC106805198</name>
</gene>
<dbReference type="RefSeq" id="XP_014662184.1">
    <property type="nucleotide sequence ID" value="XM_014806698.1"/>
</dbReference>
<evidence type="ECO:0000256" key="3">
    <source>
        <dbReference type="ARBA" id="ARBA00022723"/>
    </source>
</evidence>
<organism evidence="8 9">
    <name type="scientific">Priapulus caudatus</name>
    <name type="common">Priapulid worm</name>
    <dbReference type="NCBI Taxonomy" id="37621"/>
    <lineage>
        <taxon>Eukaryota</taxon>
        <taxon>Metazoa</taxon>
        <taxon>Ecdysozoa</taxon>
        <taxon>Scalidophora</taxon>
        <taxon>Priapulida</taxon>
        <taxon>Priapulimorpha</taxon>
        <taxon>Priapulimorphida</taxon>
        <taxon>Priapulidae</taxon>
        <taxon>Priapulus</taxon>
    </lineage>
</organism>
<proteinExistence type="inferred from homology"/>
<sequence length="239" mass="26939">MREFLEALINVSEKAANIARQCRQERALFELLVQEKTGNQKNKRFLQDFKTLGDVLIQETVKHDIGRKFPDIAERIFGEESNKFTNTKGETIRVDVKNTEEETCELLAKVLDGNMEAACLLAVAVHKEVRMKVDLNNVTIQLPLKDLGVWIDPIDSTAEYISGDCGVKAVNGIHPVGLQCVTVLIGVFDWATGVPVLGVINQPFHKLSAEDDSIQNFVESFYAEPQKMEPCERPRRHME</sequence>
<dbReference type="EC" id="3.1.3.57" evidence="7"/>
<comment type="catalytic activity">
    <reaction evidence="5">
        <text>1D-myo-inositol 1,3,4-trisphosphate + H2O = 1D-myo-inositol 3,4-bisphosphate + phosphate</text>
        <dbReference type="Rhea" id="RHEA:70319"/>
        <dbReference type="ChEBI" id="CHEBI:15377"/>
        <dbReference type="ChEBI" id="CHEBI:43474"/>
        <dbReference type="ChEBI" id="CHEBI:58414"/>
        <dbReference type="ChEBI" id="CHEBI:83241"/>
    </reaction>
    <physiologicalReaction direction="left-to-right" evidence="5">
        <dbReference type="Rhea" id="RHEA:70320"/>
    </physiologicalReaction>
</comment>
<keyword evidence="8" id="KW-1185">Reference proteome</keyword>
<accession>A0ABM1DQG3</accession>
<evidence type="ECO:0000256" key="6">
    <source>
        <dbReference type="ARBA" id="ARBA00044478"/>
    </source>
</evidence>
<dbReference type="GeneID" id="106805198"/>
<evidence type="ECO:0000256" key="7">
    <source>
        <dbReference type="ARBA" id="ARBA00044519"/>
    </source>
</evidence>